<dbReference type="InterPro" id="IPR046366">
    <property type="entry name" value="MPAB"/>
</dbReference>
<feature type="transmembrane region" description="Helical" evidence="1">
    <location>
        <begin position="44"/>
        <end position="66"/>
    </location>
</feature>
<reference evidence="2 3" key="1">
    <citation type="submission" date="2024-02" db="EMBL/GenBank/DDBJ databases">
        <title>First draft genome assembly of two strains of Seiridium cardinale.</title>
        <authorList>
            <person name="Emiliani G."/>
            <person name="Scali E."/>
        </authorList>
    </citation>
    <scope>NUCLEOTIDE SEQUENCE [LARGE SCALE GENOMIC DNA]</scope>
    <source>
        <strain evidence="2 3">BM-138-000479</strain>
    </source>
</reference>
<proteinExistence type="predicted"/>
<organism evidence="2 3">
    <name type="scientific">Seiridium cardinale</name>
    <dbReference type="NCBI Taxonomy" id="138064"/>
    <lineage>
        <taxon>Eukaryota</taxon>
        <taxon>Fungi</taxon>
        <taxon>Dikarya</taxon>
        <taxon>Ascomycota</taxon>
        <taxon>Pezizomycotina</taxon>
        <taxon>Sordariomycetes</taxon>
        <taxon>Xylariomycetidae</taxon>
        <taxon>Amphisphaeriales</taxon>
        <taxon>Sporocadaceae</taxon>
        <taxon>Seiridium</taxon>
    </lineage>
</organism>
<accession>A0ABR2Y171</accession>
<keyword evidence="1" id="KW-1133">Transmembrane helix</keyword>
<dbReference type="PANTHER" id="PTHR36124">
    <property type="match status" value="1"/>
</dbReference>
<evidence type="ECO:0000313" key="3">
    <source>
        <dbReference type="Proteomes" id="UP001465668"/>
    </source>
</evidence>
<protein>
    <submittedName>
        <fullName evidence="2">ER-bound oxygenase mpaB/mpaB'/Rubber oxygenase catalytic domain-containing protein</fullName>
    </submittedName>
</protein>
<evidence type="ECO:0000313" key="2">
    <source>
        <dbReference type="EMBL" id="KAK9779774.1"/>
    </source>
</evidence>
<evidence type="ECO:0000256" key="1">
    <source>
        <dbReference type="SAM" id="Phobius"/>
    </source>
</evidence>
<dbReference type="Proteomes" id="UP001465668">
    <property type="component" value="Unassembled WGS sequence"/>
</dbReference>
<sequence length="484" mass="54641">MASNLTSTIASLPTPSSLLSRLPTLVQDSIRPVTSRISSSSNDGLWKTALICLGLGYLVLVQTLRFQREKSMRKRFGYPDRASLKNMTVEDAQKIIKVLSALEFPMMSETSLQFALFKTYGVETISRLLLFTRNLTDPVASLKRCKCNIHMEPPVLFPDYRRKALWPVVSAGLKRVADALLHSNEDTAVMIGEFMVNPPNSARATTAVARMNWLHSKYIASGKILEADLLYTLSVFITEPVRFNRLFEWRPMNEMEHCAFGVFWKSIGDAMGIRYRGFLSKNEWDDGLDFALDVAQWAKSYEVTAFVPSETSNKPAVALIPMIAYWVPWWGKSFVYECVHVLLGDRVREAFLLPEPGTGAAATVYTSLLLRKLALRHLALPRFTPLRRHNESTDSVDEPLQLSWSYGNYPFYVRPTLWNRWGPGAWAIWLYGGKVPGDQPREYMSRGYKFEDLGPVNCTGKGGDEMKADVERMKTKGMGGCPFG</sequence>
<name>A0ABR2Y171_9PEZI</name>
<keyword evidence="3" id="KW-1185">Reference proteome</keyword>
<keyword evidence="1" id="KW-0812">Transmembrane</keyword>
<keyword evidence="1" id="KW-0472">Membrane</keyword>
<dbReference type="PANTHER" id="PTHR36124:SF1">
    <property type="entry name" value="ER-BOUND OXYGENASE MPAB_MPAB'_RUBBER OXYGENASE CATALYTIC DOMAIN-CONTAINING PROTEIN"/>
    <property type="match status" value="1"/>
</dbReference>
<comment type="caution">
    <text evidence="2">The sequence shown here is derived from an EMBL/GenBank/DDBJ whole genome shotgun (WGS) entry which is preliminary data.</text>
</comment>
<dbReference type="EMBL" id="JARVKM010000009">
    <property type="protein sequence ID" value="KAK9779774.1"/>
    <property type="molecule type" value="Genomic_DNA"/>
</dbReference>
<gene>
    <name evidence="2" type="ORF">SCAR479_03381</name>
</gene>